<evidence type="ECO:0000313" key="2">
    <source>
        <dbReference type="EMBL" id="UTY39565.1"/>
    </source>
</evidence>
<dbReference type="Proteomes" id="UP001060112">
    <property type="component" value="Chromosome"/>
</dbReference>
<evidence type="ECO:0000259" key="1">
    <source>
        <dbReference type="Pfam" id="PF04545"/>
    </source>
</evidence>
<dbReference type="InterPro" id="IPR007630">
    <property type="entry name" value="RNA_pol_sigma70_r4"/>
</dbReference>
<dbReference type="Gene3D" id="1.10.10.10">
    <property type="entry name" value="Winged helix-like DNA-binding domain superfamily/Winged helix DNA-binding domain"/>
    <property type="match status" value="1"/>
</dbReference>
<sequence length="100" mass="11955">MSFIICTKSKKRISSLNEEQVESSTNLISEFFQQEQKRWLYEHIYQLPDKEKQVMLLSLETSLNDAFISEMLGLSVENIRVIRHRVKKKLIKQYQKEGYL</sequence>
<dbReference type="SUPFAM" id="SSF88659">
    <property type="entry name" value="Sigma3 and sigma4 domains of RNA polymerase sigma factors"/>
    <property type="match status" value="1"/>
</dbReference>
<accession>A0ABY5I3L0</accession>
<proteinExistence type="predicted"/>
<dbReference type="InterPro" id="IPR036388">
    <property type="entry name" value="WH-like_DNA-bd_sf"/>
</dbReference>
<feature type="domain" description="RNA polymerase sigma-70 region 4" evidence="1">
    <location>
        <begin position="46"/>
        <end position="90"/>
    </location>
</feature>
<keyword evidence="3" id="KW-1185">Reference proteome</keyword>
<name>A0ABY5I3L0_9FIRM</name>
<organism evidence="2 3">
    <name type="scientific">Allocoprobacillus halotolerans</name>
    <dbReference type="NCBI Taxonomy" id="2944914"/>
    <lineage>
        <taxon>Bacteria</taxon>
        <taxon>Bacillati</taxon>
        <taxon>Bacillota</taxon>
        <taxon>Erysipelotrichia</taxon>
        <taxon>Erysipelotrichales</taxon>
        <taxon>Erysipelotrichaceae</taxon>
        <taxon>Allocoprobacillus</taxon>
    </lineage>
</organism>
<dbReference type="EMBL" id="CP101620">
    <property type="protein sequence ID" value="UTY39565.1"/>
    <property type="molecule type" value="Genomic_DNA"/>
</dbReference>
<protein>
    <recommendedName>
        <fullName evidence="1">RNA polymerase sigma-70 region 4 domain-containing protein</fullName>
    </recommendedName>
</protein>
<evidence type="ECO:0000313" key="3">
    <source>
        <dbReference type="Proteomes" id="UP001060112"/>
    </source>
</evidence>
<reference evidence="2" key="1">
    <citation type="submission" date="2022-07" db="EMBL/GenBank/DDBJ databases">
        <title>Faecal culturing of patients with breast cancer.</title>
        <authorList>
            <person name="Teng N.M.Y."/>
            <person name="Kiu R."/>
            <person name="Evans R."/>
            <person name="Baker D.J."/>
            <person name="Zenner C."/>
            <person name="Robinson S.D."/>
            <person name="Hall L.J."/>
        </authorList>
    </citation>
    <scope>NUCLEOTIDE SEQUENCE</scope>
    <source>
        <strain evidence="2">LH1062</strain>
    </source>
</reference>
<dbReference type="Pfam" id="PF04545">
    <property type="entry name" value="Sigma70_r4"/>
    <property type="match status" value="1"/>
</dbReference>
<dbReference type="InterPro" id="IPR013324">
    <property type="entry name" value="RNA_pol_sigma_r3/r4-like"/>
</dbReference>
<gene>
    <name evidence="2" type="ORF">NMU03_01655</name>
</gene>